<evidence type="ECO:0000256" key="4">
    <source>
        <dbReference type="ARBA" id="ARBA00023235"/>
    </source>
</evidence>
<keyword evidence="10" id="KW-1185">Reference proteome</keyword>
<feature type="domain" description="tRNA pseudouridylate synthase B C-terminal" evidence="8">
    <location>
        <begin position="193"/>
        <end position="236"/>
    </location>
</feature>
<evidence type="ECO:0000256" key="1">
    <source>
        <dbReference type="ARBA" id="ARBA00000385"/>
    </source>
</evidence>
<dbReference type="Proteomes" id="UP000617426">
    <property type="component" value="Unassembled WGS sequence"/>
</dbReference>
<dbReference type="SUPFAM" id="SSF55120">
    <property type="entry name" value="Pseudouridine synthase"/>
    <property type="match status" value="1"/>
</dbReference>
<evidence type="ECO:0000256" key="3">
    <source>
        <dbReference type="ARBA" id="ARBA00022694"/>
    </source>
</evidence>
<comment type="catalytic activity">
    <reaction evidence="1 5">
        <text>uridine(55) in tRNA = pseudouridine(55) in tRNA</text>
        <dbReference type="Rhea" id="RHEA:42532"/>
        <dbReference type="Rhea" id="RHEA-COMP:10101"/>
        <dbReference type="Rhea" id="RHEA-COMP:10102"/>
        <dbReference type="ChEBI" id="CHEBI:65314"/>
        <dbReference type="ChEBI" id="CHEBI:65315"/>
        <dbReference type="EC" id="5.4.99.25"/>
    </reaction>
</comment>
<dbReference type="Pfam" id="PF16198">
    <property type="entry name" value="TruB_C_2"/>
    <property type="match status" value="1"/>
</dbReference>
<evidence type="ECO:0000259" key="8">
    <source>
        <dbReference type="Pfam" id="PF16198"/>
    </source>
</evidence>
<dbReference type="InterPro" id="IPR020103">
    <property type="entry name" value="PsdUridine_synth_cat_dom_sf"/>
</dbReference>
<dbReference type="GO" id="GO:0160148">
    <property type="term" value="F:tRNA pseudouridine(55) synthase activity"/>
    <property type="evidence" value="ECO:0007669"/>
    <property type="project" value="UniProtKB-EC"/>
</dbReference>
<proteinExistence type="inferred from homology"/>
<dbReference type="InterPro" id="IPR014780">
    <property type="entry name" value="tRNA_psdUridine_synth_TruB"/>
</dbReference>
<evidence type="ECO:0000313" key="10">
    <source>
        <dbReference type="Proteomes" id="UP000617426"/>
    </source>
</evidence>
<dbReference type="InterPro" id="IPR002501">
    <property type="entry name" value="PsdUridine_synth_N"/>
</dbReference>
<evidence type="ECO:0000256" key="6">
    <source>
        <dbReference type="SAM" id="MobiDB-lite"/>
    </source>
</evidence>
<evidence type="ECO:0000256" key="2">
    <source>
        <dbReference type="ARBA" id="ARBA00005642"/>
    </source>
</evidence>
<comment type="caution">
    <text evidence="9">The sequence shown here is derived from an EMBL/GenBank/DDBJ whole genome shotgun (WGS) entry which is preliminary data.</text>
</comment>
<dbReference type="InterPro" id="IPR032819">
    <property type="entry name" value="TruB_C"/>
</dbReference>
<dbReference type="CDD" id="cd02573">
    <property type="entry name" value="PseudoU_synth_EcTruB"/>
    <property type="match status" value="1"/>
</dbReference>
<name>A0A923IWS8_9ACTO</name>
<evidence type="ECO:0000259" key="7">
    <source>
        <dbReference type="Pfam" id="PF01509"/>
    </source>
</evidence>
<feature type="region of interest" description="Disordered" evidence="6">
    <location>
        <begin position="243"/>
        <end position="289"/>
    </location>
</feature>
<protein>
    <recommendedName>
        <fullName evidence="5">tRNA pseudouridine synthase B</fullName>
        <ecNumber evidence="5">5.4.99.25</ecNumber>
    </recommendedName>
    <alternativeName>
        <fullName evidence="5">tRNA pseudouridine(55) synthase</fullName>
        <shortName evidence="5">Psi55 synthase</shortName>
    </alternativeName>
    <alternativeName>
        <fullName evidence="5">tRNA pseudouridylate synthase</fullName>
    </alternativeName>
    <alternativeName>
        <fullName evidence="5">tRNA-uridine isomerase</fullName>
    </alternativeName>
</protein>
<dbReference type="GO" id="GO:0003723">
    <property type="term" value="F:RNA binding"/>
    <property type="evidence" value="ECO:0007669"/>
    <property type="project" value="InterPro"/>
</dbReference>
<accession>A0A923IWS8</accession>
<dbReference type="NCBIfam" id="TIGR00431">
    <property type="entry name" value="TruB"/>
    <property type="match status" value="1"/>
</dbReference>
<evidence type="ECO:0000256" key="5">
    <source>
        <dbReference type="HAMAP-Rule" id="MF_01080"/>
    </source>
</evidence>
<dbReference type="EC" id="5.4.99.25" evidence="5"/>
<comment type="similarity">
    <text evidence="2 5">Belongs to the pseudouridine synthase TruB family. Type 1 subfamily.</text>
</comment>
<dbReference type="AlphaFoldDB" id="A0A923IWS8"/>
<keyword evidence="4 5" id="KW-0413">Isomerase</keyword>
<dbReference type="RefSeq" id="WP_184452324.1">
    <property type="nucleotide sequence ID" value="NZ_JACHMK010000001.1"/>
</dbReference>
<evidence type="ECO:0000313" key="9">
    <source>
        <dbReference type="EMBL" id="MBB6334402.1"/>
    </source>
</evidence>
<organism evidence="9 10">
    <name type="scientific">Schaalia hyovaginalis</name>
    <dbReference type="NCBI Taxonomy" id="29316"/>
    <lineage>
        <taxon>Bacteria</taxon>
        <taxon>Bacillati</taxon>
        <taxon>Actinomycetota</taxon>
        <taxon>Actinomycetes</taxon>
        <taxon>Actinomycetales</taxon>
        <taxon>Actinomycetaceae</taxon>
        <taxon>Schaalia</taxon>
    </lineage>
</organism>
<dbReference type="Gene3D" id="3.30.2350.10">
    <property type="entry name" value="Pseudouridine synthase"/>
    <property type="match status" value="1"/>
</dbReference>
<reference evidence="9" key="1">
    <citation type="submission" date="2020-08" db="EMBL/GenBank/DDBJ databases">
        <title>Sequencing the genomes of 1000 actinobacteria strains.</title>
        <authorList>
            <person name="Klenk H.-P."/>
        </authorList>
    </citation>
    <scope>NUCLEOTIDE SEQUENCE</scope>
    <source>
        <strain evidence="9">DSM 10695</strain>
    </source>
</reference>
<dbReference type="PANTHER" id="PTHR13767:SF2">
    <property type="entry name" value="PSEUDOURIDYLATE SYNTHASE TRUB1"/>
    <property type="match status" value="1"/>
</dbReference>
<dbReference type="GO" id="GO:1990481">
    <property type="term" value="P:mRNA pseudouridine synthesis"/>
    <property type="evidence" value="ECO:0007669"/>
    <property type="project" value="TreeGrafter"/>
</dbReference>
<dbReference type="HAMAP" id="MF_01080">
    <property type="entry name" value="TruB_bact"/>
    <property type="match status" value="1"/>
</dbReference>
<dbReference type="GO" id="GO:0031119">
    <property type="term" value="P:tRNA pseudouridine synthesis"/>
    <property type="evidence" value="ECO:0007669"/>
    <property type="project" value="UniProtKB-UniRule"/>
</dbReference>
<sequence>MAKRPDRSVPGIVVVDKPSGLTSHDVVSRMRRMAHTRKVGHAGTLDPMATGVLILGVGKATRLLTWITGHEKSYTATIRFGATTLSDDAQGELVEARGCGSIDEGALESAMGELRGAIDQVPSAVSAKRIAGKRAYALVREGVEVELPANRVTIRRFERVSPLRGAVLDGPDGPIGVVDVDVEVECSSGTYVRALARDLGEALGCGAHLTALRRTRVGVFSLEDARPLSDLEAEAGRALDEEARGGAEAALPDAEAAVPGHETAIPEGGARAPRPSAPCAEPSPCGAQHDPEPAPGLIPLADAVRMLFPALVLDEEEAGRFAHGQAPSRPIGDANAIAGHRDERIIGAFNAAGEVLGLLEARKGRFATLTVFQGAAQ</sequence>
<keyword evidence="3 5" id="KW-0819">tRNA processing</keyword>
<feature type="active site" description="Nucleophile" evidence="5">
    <location>
        <position position="46"/>
    </location>
</feature>
<dbReference type="Gene3D" id="2.30.130.10">
    <property type="entry name" value="PUA domain"/>
    <property type="match status" value="1"/>
</dbReference>
<gene>
    <name evidence="5" type="primary">truB</name>
    <name evidence="9" type="ORF">HD592_000967</name>
</gene>
<dbReference type="PANTHER" id="PTHR13767">
    <property type="entry name" value="TRNA-PSEUDOURIDINE SYNTHASE"/>
    <property type="match status" value="1"/>
</dbReference>
<dbReference type="InterPro" id="IPR036974">
    <property type="entry name" value="PUA_sf"/>
</dbReference>
<comment type="function">
    <text evidence="5">Responsible for synthesis of pseudouridine from uracil-55 in the psi GC loop of transfer RNAs.</text>
</comment>
<feature type="domain" description="Pseudouridine synthase II N-terminal" evidence="7">
    <location>
        <begin position="31"/>
        <end position="192"/>
    </location>
</feature>
<dbReference type="EMBL" id="JACHMK010000001">
    <property type="protein sequence ID" value="MBB6334402.1"/>
    <property type="molecule type" value="Genomic_DNA"/>
</dbReference>
<dbReference type="Pfam" id="PF01509">
    <property type="entry name" value="TruB_N"/>
    <property type="match status" value="1"/>
</dbReference>
<feature type="compositionally biased region" description="Low complexity" evidence="6">
    <location>
        <begin position="247"/>
        <end position="257"/>
    </location>
</feature>